<reference evidence="1 2" key="1">
    <citation type="submission" date="2018-09" db="EMBL/GenBank/DDBJ databases">
        <title>Hymenobacter medium sp. nov., isolated from R2A medium.</title>
        <authorList>
            <person name="Yingchao G."/>
        </authorList>
    </citation>
    <scope>NUCLEOTIDE SEQUENCE [LARGE SCALE GENOMIC DNA]</scope>
    <source>
        <strain evidence="2">sh-6</strain>
    </source>
</reference>
<name>A0A3B7R8N6_9BACT</name>
<dbReference type="AlphaFoldDB" id="A0A3B7R8N6"/>
<dbReference type="RefSeq" id="WP_119443623.1">
    <property type="nucleotide sequence ID" value="NZ_CP032317.1"/>
</dbReference>
<dbReference type="KEGG" id="hyh:D3Y59_02560"/>
<gene>
    <name evidence="1" type="ORF">D3Y59_02560</name>
</gene>
<sequence>MQPVVLHNSFGQPFLSIAWDEANGWLYNRWEGLLSKENVMKGGEQVLAAMQATGCSLLLNDNREVKGSWSQANDYIAHHWMPKAKALGLRRFAHILAPGLFAQQSVEEMLHRVEGRFEMRLFGSLEEATQWLQTAQPAALPAPAQAPAL</sequence>
<evidence type="ECO:0008006" key="3">
    <source>
        <dbReference type="Google" id="ProtNLM"/>
    </source>
</evidence>
<evidence type="ECO:0000313" key="2">
    <source>
        <dbReference type="Proteomes" id="UP000262802"/>
    </source>
</evidence>
<dbReference type="Proteomes" id="UP000262802">
    <property type="component" value="Chromosome"/>
</dbReference>
<dbReference type="OrthoDB" id="882485at2"/>
<accession>A0A3B7R8N6</accession>
<organism evidence="1 2">
    <name type="scientific">Hymenobacter oligotrophus</name>
    <dbReference type="NCBI Taxonomy" id="2319843"/>
    <lineage>
        <taxon>Bacteria</taxon>
        <taxon>Pseudomonadati</taxon>
        <taxon>Bacteroidota</taxon>
        <taxon>Cytophagia</taxon>
        <taxon>Cytophagales</taxon>
        <taxon>Hymenobacteraceae</taxon>
        <taxon>Hymenobacter</taxon>
    </lineage>
</organism>
<evidence type="ECO:0000313" key="1">
    <source>
        <dbReference type="EMBL" id="AYA36036.1"/>
    </source>
</evidence>
<keyword evidence="2" id="KW-1185">Reference proteome</keyword>
<dbReference type="EMBL" id="CP032317">
    <property type="protein sequence ID" value="AYA36036.1"/>
    <property type="molecule type" value="Genomic_DNA"/>
</dbReference>
<protein>
    <recommendedName>
        <fullName evidence="3">STAS/SEC14 domain-containing protein</fullName>
    </recommendedName>
</protein>
<proteinExistence type="predicted"/>